<name>G7VBE0_9CREN</name>
<dbReference type="BioCyc" id="PSP1104324:GJSN-2196-MONOMER"/>
<evidence type="ECO:0000313" key="3">
    <source>
        <dbReference type="Proteomes" id="UP000005867"/>
    </source>
</evidence>
<evidence type="ECO:0008006" key="4">
    <source>
        <dbReference type="Google" id="ProtNLM"/>
    </source>
</evidence>
<protein>
    <recommendedName>
        <fullName evidence="4">ATPase</fullName>
    </recommendedName>
</protein>
<dbReference type="AlphaFoldDB" id="G7VBE0"/>
<dbReference type="OrthoDB" id="29284at2157"/>
<dbReference type="STRING" id="1104324.P186_2245"/>
<feature type="coiled-coil region" evidence="1">
    <location>
        <begin position="59"/>
        <end position="87"/>
    </location>
</feature>
<evidence type="ECO:0000313" key="2">
    <source>
        <dbReference type="EMBL" id="AET33637.1"/>
    </source>
</evidence>
<keyword evidence="1" id="KW-0175">Coiled coil</keyword>
<dbReference type="eggNOG" id="arCOG05455">
    <property type="taxonomic scope" value="Archaea"/>
</dbReference>
<dbReference type="RefSeq" id="WP_014289462.1">
    <property type="nucleotide sequence ID" value="NC_016645.1"/>
</dbReference>
<gene>
    <name evidence="2" type="ORF">P186_2245</name>
</gene>
<organism evidence="2 3">
    <name type="scientific">Pyrobaculum ferrireducens</name>
    <dbReference type="NCBI Taxonomy" id="1104324"/>
    <lineage>
        <taxon>Archaea</taxon>
        <taxon>Thermoproteota</taxon>
        <taxon>Thermoprotei</taxon>
        <taxon>Thermoproteales</taxon>
        <taxon>Thermoproteaceae</taxon>
        <taxon>Pyrobaculum</taxon>
    </lineage>
</organism>
<dbReference type="EMBL" id="CP003098">
    <property type="protein sequence ID" value="AET33637.1"/>
    <property type="molecule type" value="Genomic_DNA"/>
</dbReference>
<evidence type="ECO:0000256" key="1">
    <source>
        <dbReference type="SAM" id="Coils"/>
    </source>
</evidence>
<reference evidence="2 3" key="1">
    <citation type="journal article" date="2012" name="J. Bacteriol.">
        <title>Complete genome sequence of strain 1860, a crenarchaeon of the genus pyrobaculum able to grow with various electron acceptors.</title>
        <authorList>
            <person name="Mardanov A.V."/>
            <person name="Gumerov V.M."/>
            <person name="Slobodkina G.B."/>
            <person name="Beletsky A.V."/>
            <person name="Bonch-Osmolovskaya E.A."/>
            <person name="Ravin N.V."/>
            <person name="Skryabin K.G."/>
        </authorList>
    </citation>
    <scope>NUCLEOTIDE SEQUENCE [LARGE SCALE GENOMIC DNA]</scope>
    <source>
        <strain evidence="2 3">1860</strain>
    </source>
</reference>
<keyword evidence="3" id="KW-1185">Reference proteome</keyword>
<dbReference type="KEGG" id="pyr:P186_2245"/>
<dbReference type="Proteomes" id="UP000005867">
    <property type="component" value="Chromosome"/>
</dbReference>
<dbReference type="HOGENOM" id="CLU_175269_0_0_2"/>
<proteinExistence type="predicted"/>
<dbReference type="GeneID" id="11593849"/>
<sequence>MLKFDEILKKLEEVDRVIKDIDNIKKEILQSIDIISRKYSDEVTKKIEGIVASTVSEYRARALEEAKREAEKINREAEEKARIVESRYRDRKEVIVRRAFEILNI</sequence>
<accession>G7VBE0</accession>